<dbReference type="EMBL" id="CP000504">
    <property type="protein sequence ID" value="ABL87903.1"/>
    <property type="molecule type" value="Genomic_DNA"/>
</dbReference>
<dbReference type="HOGENOM" id="CLU_2115570_0_0_2"/>
<reference evidence="2" key="1">
    <citation type="submission" date="2006-12" db="EMBL/GenBank/DDBJ databases">
        <title>Complete sequence of Pyrobaculum islandicum DSM 4184.</title>
        <authorList>
            <person name="Copeland A."/>
            <person name="Lucas S."/>
            <person name="Lapidus A."/>
            <person name="Barry K."/>
            <person name="Detter J.C."/>
            <person name="Glavina del Rio T."/>
            <person name="Dalin E."/>
            <person name="Tice H."/>
            <person name="Pitluck S."/>
            <person name="Meincke L."/>
            <person name="Brettin T."/>
            <person name="Bruce D."/>
            <person name="Han C."/>
            <person name="Tapia R."/>
            <person name="Gilna P."/>
            <person name="Schmutz J."/>
            <person name="Larimer F."/>
            <person name="Land M."/>
            <person name="Hauser L."/>
            <person name="Kyrpides N."/>
            <person name="Mikhailova N."/>
            <person name="Cozen A.E."/>
            <person name="Fitz-Gibbon S.T."/>
            <person name="House C.H."/>
            <person name="Saltikov C."/>
            <person name="Lowe T."/>
            <person name="Richardson P."/>
        </authorList>
    </citation>
    <scope>NUCLEOTIDE SEQUENCE [LARGE SCALE GENOMIC DNA]</scope>
    <source>
        <strain evidence="2">DSM 4184</strain>
    </source>
</reference>
<accession>A1RSH1</accession>
<sequence>MLILVLLILQVFTVLFAVYTGRAKLKKLVENRQNDISTNVDPTTSELSDIDKAILRLLVERQGAVYQSEIARELGLPKSTVHKALRRLSEAGYVEIQRRGRFNLVVLKRVTSEVSVV</sequence>
<dbReference type="AlphaFoldDB" id="A1RSH1"/>
<evidence type="ECO:0000313" key="3">
    <source>
        <dbReference type="Proteomes" id="UP000002595"/>
    </source>
</evidence>
<keyword evidence="3" id="KW-1185">Reference proteome</keyword>
<dbReference type="Proteomes" id="UP000002595">
    <property type="component" value="Chromosome"/>
</dbReference>
<dbReference type="InterPro" id="IPR011991">
    <property type="entry name" value="ArsR-like_HTH"/>
</dbReference>
<dbReference type="CDD" id="cd00090">
    <property type="entry name" value="HTH_ARSR"/>
    <property type="match status" value="1"/>
</dbReference>
<dbReference type="KEGG" id="pis:Pisl_0725"/>
<dbReference type="GeneID" id="4616356"/>
<evidence type="ECO:0000259" key="1">
    <source>
        <dbReference type="Pfam" id="PF09339"/>
    </source>
</evidence>
<proteinExistence type="predicted"/>
<evidence type="ECO:0000313" key="2">
    <source>
        <dbReference type="EMBL" id="ABL87903.1"/>
    </source>
</evidence>
<dbReference type="eggNOG" id="arCOG00393">
    <property type="taxonomic scope" value="Archaea"/>
</dbReference>
<dbReference type="InterPro" id="IPR005471">
    <property type="entry name" value="Tscrpt_reg_IclR_N"/>
</dbReference>
<dbReference type="RefSeq" id="WP_011762479.1">
    <property type="nucleotide sequence ID" value="NC_008701.1"/>
</dbReference>
<dbReference type="OrthoDB" id="27885at2157"/>
<dbReference type="STRING" id="384616.Pisl_0725"/>
<dbReference type="Pfam" id="PF09339">
    <property type="entry name" value="HTH_IclR"/>
    <property type="match status" value="1"/>
</dbReference>
<name>A1RSH1_PYRIL</name>
<gene>
    <name evidence="2" type="ordered locus">Pisl_0725</name>
</gene>
<protein>
    <submittedName>
        <fullName evidence="2">Transcriptional regulator, TrmB</fullName>
    </submittedName>
</protein>
<feature type="domain" description="HTH iclR-type" evidence="1">
    <location>
        <begin position="53"/>
        <end position="95"/>
    </location>
</feature>
<dbReference type="InterPro" id="IPR036388">
    <property type="entry name" value="WH-like_DNA-bd_sf"/>
</dbReference>
<organism evidence="2 3">
    <name type="scientific">Pyrobaculum islandicum (strain DSM 4184 / JCM 9189 / GEO3)</name>
    <dbReference type="NCBI Taxonomy" id="384616"/>
    <lineage>
        <taxon>Archaea</taxon>
        <taxon>Thermoproteota</taxon>
        <taxon>Thermoprotei</taxon>
        <taxon>Thermoproteales</taxon>
        <taxon>Thermoproteaceae</taxon>
        <taxon>Pyrobaculum</taxon>
    </lineage>
</organism>
<dbReference type="InterPro" id="IPR036390">
    <property type="entry name" value="WH_DNA-bd_sf"/>
</dbReference>
<dbReference type="SUPFAM" id="SSF46785">
    <property type="entry name" value="Winged helix' DNA-binding domain"/>
    <property type="match status" value="1"/>
</dbReference>
<dbReference type="Gene3D" id="1.10.10.10">
    <property type="entry name" value="Winged helix-like DNA-binding domain superfamily/Winged helix DNA-binding domain"/>
    <property type="match status" value="1"/>
</dbReference>